<accession>A0ACB5U2P9</accession>
<dbReference type="EMBL" id="BSXS01011450">
    <property type="protein sequence ID" value="GMF00530.1"/>
    <property type="molecule type" value="Genomic_DNA"/>
</dbReference>
<evidence type="ECO:0000313" key="1">
    <source>
        <dbReference type="EMBL" id="GMF00530.1"/>
    </source>
</evidence>
<dbReference type="Proteomes" id="UP001165064">
    <property type="component" value="Unassembled WGS sequence"/>
</dbReference>
<evidence type="ECO:0000313" key="2">
    <source>
        <dbReference type="Proteomes" id="UP001165064"/>
    </source>
</evidence>
<sequence length="210" mass="23489">MVERLFGYDAASKIESYLPPLAAVLPPVESPPDIPTDKEIVDLFKDAWYNLCCHGFAFDSPLTKKNYRHLLRIAHSTPPLASESSWNRSETSIDLNTVLRRGTSKHTEKLHKDTLKTILNSKSFDTKFFETQVSKPKIIFLAAGLLVETLRVDSGDCSLCLDYLSDPSIVISGLQNYCGSIAYFCASKYVAHVQKGEIQFCNLLHSNLLT</sequence>
<organism evidence="1 2">
    <name type="scientific">Ambrosiozyma monospora</name>
    <name type="common">Yeast</name>
    <name type="synonym">Endomycopsis monosporus</name>
    <dbReference type="NCBI Taxonomy" id="43982"/>
    <lineage>
        <taxon>Eukaryota</taxon>
        <taxon>Fungi</taxon>
        <taxon>Dikarya</taxon>
        <taxon>Ascomycota</taxon>
        <taxon>Saccharomycotina</taxon>
        <taxon>Pichiomycetes</taxon>
        <taxon>Pichiales</taxon>
        <taxon>Pichiaceae</taxon>
        <taxon>Ambrosiozyma</taxon>
    </lineage>
</organism>
<gene>
    <name evidence="1" type="ORF">Amon02_001102700</name>
</gene>
<reference evidence="1" key="1">
    <citation type="submission" date="2023-04" db="EMBL/GenBank/DDBJ databases">
        <title>Ambrosiozyma monospora NBRC 10751.</title>
        <authorList>
            <person name="Ichikawa N."/>
            <person name="Sato H."/>
            <person name="Tonouchi N."/>
        </authorList>
    </citation>
    <scope>NUCLEOTIDE SEQUENCE</scope>
    <source>
        <strain evidence="1">NBRC 10751</strain>
    </source>
</reference>
<proteinExistence type="predicted"/>
<protein>
    <submittedName>
        <fullName evidence="1">Unnamed protein product</fullName>
    </submittedName>
</protein>
<keyword evidence="2" id="KW-1185">Reference proteome</keyword>
<name>A0ACB5U2P9_AMBMO</name>
<comment type="caution">
    <text evidence="1">The sequence shown here is derived from an EMBL/GenBank/DDBJ whole genome shotgun (WGS) entry which is preliminary data.</text>
</comment>